<dbReference type="OrthoDB" id="8778495at2"/>
<keyword evidence="2" id="KW-1185">Reference proteome</keyword>
<dbReference type="Proteomes" id="UP000198968">
    <property type="component" value="Unassembled WGS sequence"/>
</dbReference>
<organism evidence="1 2">
    <name type="scientific">Candidatus Pantoea varia</name>
    <dbReference type="NCBI Taxonomy" id="1881036"/>
    <lineage>
        <taxon>Bacteria</taxon>
        <taxon>Pseudomonadati</taxon>
        <taxon>Pseudomonadota</taxon>
        <taxon>Gammaproteobacteria</taxon>
        <taxon>Enterobacterales</taxon>
        <taxon>Erwiniaceae</taxon>
        <taxon>Pantoea</taxon>
    </lineage>
</organism>
<accession>A0A1I4WFU4</accession>
<reference evidence="2" key="1">
    <citation type="submission" date="2016-10" db="EMBL/GenBank/DDBJ databases">
        <authorList>
            <person name="Varghese N."/>
            <person name="Submissions S."/>
        </authorList>
    </citation>
    <scope>NUCLEOTIDE SEQUENCE [LARGE SCALE GENOMIC DNA]</scope>
    <source>
        <strain evidence="2">OV426</strain>
    </source>
</reference>
<dbReference type="AlphaFoldDB" id="A0A1I4WFU4"/>
<evidence type="ECO:0000313" key="1">
    <source>
        <dbReference type="EMBL" id="SFN12100.1"/>
    </source>
</evidence>
<sequence length="81" mass="9475">MARKRHPNKEIETALRYAESQGWLVVTGGHHAWGKMYCPKNLLMCRCVEFCLTCIWSTPKNAHQHARALRRVVDHCHYLKS</sequence>
<proteinExistence type="predicted"/>
<dbReference type="RefSeq" id="WP_090958716.1">
    <property type="nucleotide sequence ID" value="NZ_FOVG01000001.1"/>
</dbReference>
<dbReference type="EMBL" id="FOVG01000001">
    <property type="protein sequence ID" value="SFN12100.1"/>
    <property type="molecule type" value="Genomic_DNA"/>
</dbReference>
<evidence type="ECO:0000313" key="2">
    <source>
        <dbReference type="Proteomes" id="UP000198968"/>
    </source>
</evidence>
<name>A0A1I4WFU4_9GAMM</name>
<gene>
    <name evidence="1" type="ORF">SAMN05428971_0131</name>
</gene>
<protein>
    <submittedName>
        <fullName evidence="1">Uncharacterized protein</fullName>
    </submittedName>
</protein>